<dbReference type="InterPro" id="IPR027267">
    <property type="entry name" value="AH/BAR_dom_sf"/>
</dbReference>
<proteinExistence type="predicted"/>
<dbReference type="CDD" id="cd07307">
    <property type="entry name" value="BAR"/>
    <property type="match status" value="1"/>
</dbReference>
<evidence type="ECO:0000259" key="2">
    <source>
        <dbReference type="Pfam" id="PF03114"/>
    </source>
</evidence>
<evidence type="ECO:0000256" key="1">
    <source>
        <dbReference type="SAM" id="MobiDB-lite"/>
    </source>
</evidence>
<feature type="region of interest" description="Disordered" evidence="1">
    <location>
        <begin position="328"/>
        <end position="347"/>
    </location>
</feature>
<gene>
    <name evidence="3" type="ORF">GPECTOR_80g143</name>
</gene>
<dbReference type="InterPro" id="IPR004148">
    <property type="entry name" value="BAR_dom"/>
</dbReference>
<name>A0A150G1S9_GONPE</name>
<dbReference type="Pfam" id="PF03114">
    <property type="entry name" value="BAR"/>
    <property type="match status" value="1"/>
</dbReference>
<reference evidence="4" key="1">
    <citation type="journal article" date="2016" name="Nat. Commun.">
        <title>The Gonium pectorale genome demonstrates co-option of cell cycle regulation during the evolution of multicellularity.</title>
        <authorList>
            <person name="Hanschen E.R."/>
            <person name="Marriage T.N."/>
            <person name="Ferris P.J."/>
            <person name="Hamaji T."/>
            <person name="Toyoda A."/>
            <person name="Fujiyama A."/>
            <person name="Neme R."/>
            <person name="Noguchi H."/>
            <person name="Minakuchi Y."/>
            <person name="Suzuki M."/>
            <person name="Kawai-Toyooka H."/>
            <person name="Smith D.R."/>
            <person name="Sparks H."/>
            <person name="Anderson J."/>
            <person name="Bakaric R."/>
            <person name="Luria V."/>
            <person name="Karger A."/>
            <person name="Kirschner M.W."/>
            <person name="Durand P.M."/>
            <person name="Michod R.E."/>
            <person name="Nozaki H."/>
            <person name="Olson B.J."/>
        </authorList>
    </citation>
    <scope>NUCLEOTIDE SEQUENCE [LARGE SCALE GENOMIC DNA]</scope>
    <source>
        <strain evidence="4">NIES-2863</strain>
    </source>
</reference>
<organism evidence="3 4">
    <name type="scientific">Gonium pectorale</name>
    <name type="common">Green alga</name>
    <dbReference type="NCBI Taxonomy" id="33097"/>
    <lineage>
        <taxon>Eukaryota</taxon>
        <taxon>Viridiplantae</taxon>
        <taxon>Chlorophyta</taxon>
        <taxon>core chlorophytes</taxon>
        <taxon>Chlorophyceae</taxon>
        <taxon>CS clade</taxon>
        <taxon>Chlamydomonadales</taxon>
        <taxon>Volvocaceae</taxon>
        <taxon>Gonium</taxon>
    </lineage>
</organism>
<sequence>MGHGWRRVMETVRQKVRSDRTFIPTSNARNEAMLKEATEFCTQLRALERDLRSTHKDIDGKFASLRNILQSPLPRAYDEDNNGTPVPCTEGLIIGQGINTEALQQAASDLKLRIEDEVIKPLRSWLGIYRDVCERMAKLEQLRLELDSRRRTVDSLTEKLERLEKTQPPPQQKEKEKHEQELERVAQLLQHKRDKLTHTQHAYRDLENTVFNSLQALIKDTGVLRDYAGLALQIIQDCYQKGYAAFGTATPLHDYHSTSDAMYQQQFQNMAMNQRAQSERATLIRQMTAPTGARTAGGASKEGDRAGVALYAAAMDDVAGDAMPYDQQMQQQGPYVDPAGQGTGGAINPYQNAYQASPHHYNRIMTSPVGGWQGQAIPY</sequence>
<keyword evidence="4" id="KW-1185">Reference proteome</keyword>
<evidence type="ECO:0000313" key="3">
    <source>
        <dbReference type="EMBL" id="KXZ43783.1"/>
    </source>
</evidence>
<feature type="region of interest" description="Disordered" evidence="1">
    <location>
        <begin position="159"/>
        <end position="178"/>
    </location>
</feature>
<dbReference type="Gene3D" id="1.20.1270.60">
    <property type="entry name" value="Arfaptin homology (AH) domain/BAR domain"/>
    <property type="match status" value="1"/>
</dbReference>
<accession>A0A150G1S9</accession>
<dbReference type="EMBL" id="LSYV01000081">
    <property type="protein sequence ID" value="KXZ43783.1"/>
    <property type="molecule type" value="Genomic_DNA"/>
</dbReference>
<evidence type="ECO:0000313" key="4">
    <source>
        <dbReference type="Proteomes" id="UP000075714"/>
    </source>
</evidence>
<dbReference type="OrthoDB" id="511530at2759"/>
<dbReference type="SUPFAM" id="SSF103657">
    <property type="entry name" value="BAR/IMD domain-like"/>
    <property type="match status" value="1"/>
</dbReference>
<dbReference type="STRING" id="33097.A0A150G1S9"/>
<dbReference type="GO" id="GO:0005737">
    <property type="term" value="C:cytoplasm"/>
    <property type="evidence" value="ECO:0007669"/>
    <property type="project" value="InterPro"/>
</dbReference>
<feature type="domain" description="BAR" evidence="2">
    <location>
        <begin position="101"/>
        <end position="207"/>
    </location>
</feature>
<protein>
    <recommendedName>
        <fullName evidence="2">BAR domain-containing protein</fullName>
    </recommendedName>
</protein>
<dbReference type="AlphaFoldDB" id="A0A150G1S9"/>
<dbReference type="Proteomes" id="UP000075714">
    <property type="component" value="Unassembled WGS sequence"/>
</dbReference>
<comment type="caution">
    <text evidence="3">The sequence shown here is derived from an EMBL/GenBank/DDBJ whole genome shotgun (WGS) entry which is preliminary data.</text>
</comment>